<dbReference type="EMBL" id="CP000847">
    <property type="protein sequence ID" value="ABV75161.1"/>
    <property type="molecule type" value="Genomic_DNA"/>
</dbReference>
<reference evidence="1" key="1">
    <citation type="submission" date="2007-09" db="EMBL/GenBank/DDBJ databases">
        <title>Complete Genome Sequence of Rickettsia akari.</title>
        <authorList>
            <person name="Madan A."/>
            <person name="Fahey J."/>
            <person name="Helton E."/>
            <person name="Ketteman M."/>
            <person name="Madan A."/>
            <person name="Rodrigues S."/>
            <person name="Sanchez A."/>
            <person name="Whiting M."/>
            <person name="Dasch G."/>
            <person name="Eremeeva M."/>
        </authorList>
    </citation>
    <scope>NUCLEOTIDE SEQUENCE</scope>
    <source>
        <strain evidence="1">Hartford</strain>
    </source>
</reference>
<dbReference type="KEGG" id="rak:A1C_04455"/>
<organism evidence="1 2">
    <name type="scientific">Rickettsia akari (strain Hartford)</name>
    <dbReference type="NCBI Taxonomy" id="293614"/>
    <lineage>
        <taxon>Bacteria</taxon>
        <taxon>Pseudomonadati</taxon>
        <taxon>Pseudomonadota</taxon>
        <taxon>Alphaproteobacteria</taxon>
        <taxon>Rickettsiales</taxon>
        <taxon>Rickettsiaceae</taxon>
        <taxon>Rickettsieae</taxon>
        <taxon>Rickettsia</taxon>
        <taxon>spotted fever group</taxon>
    </lineage>
</organism>
<dbReference type="Proteomes" id="UP000006830">
    <property type="component" value="Chromosome"/>
</dbReference>
<name>A8GP36_RICAH</name>
<dbReference type="HOGENOM" id="CLU_2331860_0_0_5"/>
<keyword evidence="2" id="KW-1185">Reference proteome</keyword>
<proteinExistence type="predicted"/>
<accession>A8GP36</accession>
<evidence type="ECO:0000313" key="1">
    <source>
        <dbReference type="EMBL" id="ABV75161.1"/>
    </source>
</evidence>
<dbReference type="AlphaFoldDB" id="A8GP36"/>
<sequence>MNELIEEAGDTPITNLETFDKCWNTMCIVEPEKLVELYNLQQTHAFHIHIVGGTNELQHNYIQQEIQKDSIKPDISYTLSYELGTLDKKKLEHYTENA</sequence>
<gene>
    <name evidence="1" type="ordered locus">A1C_04455</name>
</gene>
<dbReference type="RefSeq" id="WP_012149791.1">
    <property type="nucleotide sequence ID" value="NC_009881.1"/>
</dbReference>
<evidence type="ECO:0000313" key="2">
    <source>
        <dbReference type="Proteomes" id="UP000006830"/>
    </source>
</evidence>
<protein>
    <submittedName>
        <fullName evidence="1">Uncharacterized protein</fullName>
    </submittedName>
</protein>